<accession>A0A914RWT6</accession>
<dbReference type="WBParaSite" id="PEQ_0000932901-mRNA-1">
    <property type="protein sequence ID" value="PEQ_0000932901-mRNA-1"/>
    <property type="gene ID" value="PEQ_0000932901"/>
</dbReference>
<protein>
    <submittedName>
        <fullName evidence="2">Uncharacterized protein</fullName>
    </submittedName>
</protein>
<proteinExistence type="predicted"/>
<keyword evidence="1" id="KW-1185">Reference proteome</keyword>
<name>A0A914RWT6_PAREQ</name>
<dbReference type="Proteomes" id="UP000887564">
    <property type="component" value="Unplaced"/>
</dbReference>
<dbReference type="AlphaFoldDB" id="A0A914RWT6"/>
<evidence type="ECO:0000313" key="2">
    <source>
        <dbReference type="WBParaSite" id="PEQ_0000932901-mRNA-1"/>
    </source>
</evidence>
<evidence type="ECO:0000313" key="1">
    <source>
        <dbReference type="Proteomes" id="UP000887564"/>
    </source>
</evidence>
<reference evidence="2" key="1">
    <citation type="submission" date="2022-11" db="UniProtKB">
        <authorList>
            <consortium name="WormBaseParasite"/>
        </authorList>
    </citation>
    <scope>IDENTIFICATION</scope>
</reference>
<sequence>MADHHLLIFSYQVTRRSSINLRMQSIQLIGLRSTQPSCRAI</sequence>
<organism evidence="1 2">
    <name type="scientific">Parascaris equorum</name>
    <name type="common">Equine roundworm</name>
    <dbReference type="NCBI Taxonomy" id="6256"/>
    <lineage>
        <taxon>Eukaryota</taxon>
        <taxon>Metazoa</taxon>
        <taxon>Ecdysozoa</taxon>
        <taxon>Nematoda</taxon>
        <taxon>Chromadorea</taxon>
        <taxon>Rhabditida</taxon>
        <taxon>Spirurina</taxon>
        <taxon>Ascaridomorpha</taxon>
        <taxon>Ascaridoidea</taxon>
        <taxon>Ascarididae</taxon>
        <taxon>Parascaris</taxon>
    </lineage>
</organism>